<keyword evidence="8 11" id="KW-1133">Transmembrane helix</keyword>
<dbReference type="SUPFAM" id="SSF50156">
    <property type="entry name" value="PDZ domain-like"/>
    <property type="match status" value="1"/>
</dbReference>
<dbReference type="InterPro" id="IPR036034">
    <property type="entry name" value="PDZ_sf"/>
</dbReference>
<evidence type="ECO:0000259" key="12">
    <source>
        <dbReference type="SMART" id="SM00228"/>
    </source>
</evidence>
<gene>
    <name evidence="13" type="ORF">A2960_02755</name>
</gene>
<dbReference type="SMART" id="SM00228">
    <property type="entry name" value="PDZ"/>
    <property type="match status" value="1"/>
</dbReference>
<evidence type="ECO:0000313" key="13">
    <source>
        <dbReference type="EMBL" id="OGG27041.1"/>
    </source>
</evidence>
<keyword evidence="6 11" id="KW-0378">Hydrolase</keyword>
<dbReference type="Pfam" id="PF02163">
    <property type="entry name" value="Peptidase_M50"/>
    <property type="match status" value="1"/>
</dbReference>
<sequence>MYFPVIYTEFVMFITLVVFFLILSVLVLIHEFGHFIAAKKFGIRVEEFGFGLPPRVWGKKIGETIYSINWLPIGGFVRLFGEESEEDGGVKIKNIDRAFYARPLLQRTIVIVAGVVMNFILAVFIISFLYTQGVPIDTRRVHIEMVEKDSPAELGGLKRYDVLLEFNKIKLLDREEFIKKTNDHLGEEVTLTVLRGANLEHYQQLDEACPSCEVLNITLVPRKDPPEKYLPPLNENSNFTVIKKTVRKLLNIKEPEVSKPLKEGPIGVVISQSETITYSPLRAPFVGLFESVTRSLELGKGIAVTIWKLISLQPVSKDIAGPIGIAQFTGMAITLGKKAVLELLGLLSLNLAIVNILPFPALDGGRLLFILIEGISGKRVKLTWERYIHQIGMVILLTLIVLVTVNDLMRIISQ</sequence>
<dbReference type="PANTHER" id="PTHR42837">
    <property type="entry name" value="REGULATOR OF SIGMA-E PROTEASE RSEP"/>
    <property type="match status" value="1"/>
</dbReference>
<dbReference type="EC" id="3.4.24.-" evidence="11"/>
<keyword evidence="9 11" id="KW-0482">Metalloprotease</keyword>
<dbReference type="NCBIfam" id="TIGR00054">
    <property type="entry name" value="RIP metalloprotease RseP"/>
    <property type="match status" value="1"/>
</dbReference>
<evidence type="ECO:0000256" key="7">
    <source>
        <dbReference type="ARBA" id="ARBA00022833"/>
    </source>
</evidence>
<evidence type="ECO:0000256" key="1">
    <source>
        <dbReference type="ARBA" id="ARBA00001947"/>
    </source>
</evidence>
<keyword evidence="7 11" id="KW-0862">Zinc</keyword>
<name>A0A1F6AQS8_9BACT</name>
<feature type="transmembrane region" description="Helical" evidence="11">
    <location>
        <begin position="6"/>
        <end position="29"/>
    </location>
</feature>
<evidence type="ECO:0000256" key="11">
    <source>
        <dbReference type="RuleBase" id="RU362031"/>
    </source>
</evidence>
<comment type="similarity">
    <text evidence="3 11">Belongs to the peptidase M50B family.</text>
</comment>
<dbReference type="InterPro" id="IPR008915">
    <property type="entry name" value="Peptidase_M50"/>
</dbReference>
<dbReference type="GO" id="GO:0016020">
    <property type="term" value="C:membrane"/>
    <property type="evidence" value="ECO:0007669"/>
    <property type="project" value="UniProtKB-SubCell"/>
</dbReference>
<proteinExistence type="inferred from homology"/>
<evidence type="ECO:0000256" key="8">
    <source>
        <dbReference type="ARBA" id="ARBA00022989"/>
    </source>
</evidence>
<dbReference type="GO" id="GO:0004222">
    <property type="term" value="F:metalloendopeptidase activity"/>
    <property type="evidence" value="ECO:0007669"/>
    <property type="project" value="InterPro"/>
</dbReference>
<dbReference type="Proteomes" id="UP000176609">
    <property type="component" value="Unassembled WGS sequence"/>
</dbReference>
<accession>A0A1F6AQS8</accession>
<dbReference type="EMBL" id="MFJR01000007">
    <property type="protein sequence ID" value="OGG27041.1"/>
    <property type="molecule type" value="Genomic_DNA"/>
</dbReference>
<feature type="transmembrane region" description="Helical" evidence="11">
    <location>
        <begin position="343"/>
        <end position="361"/>
    </location>
</feature>
<feature type="transmembrane region" description="Helical" evidence="11">
    <location>
        <begin position="387"/>
        <end position="405"/>
    </location>
</feature>
<keyword evidence="11" id="KW-0479">Metal-binding</keyword>
<dbReference type="InterPro" id="IPR001478">
    <property type="entry name" value="PDZ"/>
</dbReference>
<dbReference type="GO" id="GO:0006508">
    <property type="term" value="P:proteolysis"/>
    <property type="evidence" value="ECO:0007669"/>
    <property type="project" value="UniProtKB-KW"/>
</dbReference>
<reference evidence="13 14" key="1">
    <citation type="journal article" date="2016" name="Nat. Commun.">
        <title>Thousands of microbial genomes shed light on interconnected biogeochemical processes in an aquifer system.</title>
        <authorList>
            <person name="Anantharaman K."/>
            <person name="Brown C.T."/>
            <person name="Hug L.A."/>
            <person name="Sharon I."/>
            <person name="Castelle C.J."/>
            <person name="Probst A.J."/>
            <person name="Thomas B.C."/>
            <person name="Singh A."/>
            <person name="Wilkins M.J."/>
            <person name="Karaoz U."/>
            <person name="Brodie E.L."/>
            <person name="Williams K.H."/>
            <person name="Hubbard S.S."/>
            <person name="Banfield J.F."/>
        </authorList>
    </citation>
    <scope>NUCLEOTIDE SEQUENCE [LARGE SCALE GENOMIC DNA]</scope>
</reference>
<organism evidence="13 14">
    <name type="scientific">Candidatus Gottesmanbacteria bacterium RIFCSPLOWO2_01_FULL_39_12b</name>
    <dbReference type="NCBI Taxonomy" id="1798388"/>
    <lineage>
        <taxon>Bacteria</taxon>
        <taxon>Candidatus Gottesmaniibacteriota</taxon>
    </lineage>
</organism>
<dbReference type="Gene3D" id="2.30.42.10">
    <property type="match status" value="1"/>
</dbReference>
<dbReference type="CDD" id="cd06163">
    <property type="entry name" value="S2P-M50_PDZ_RseP-like"/>
    <property type="match status" value="1"/>
</dbReference>
<evidence type="ECO:0000256" key="5">
    <source>
        <dbReference type="ARBA" id="ARBA00022692"/>
    </source>
</evidence>
<keyword evidence="5 11" id="KW-0812">Transmembrane</keyword>
<comment type="caution">
    <text evidence="13">The sequence shown here is derived from an EMBL/GenBank/DDBJ whole genome shotgun (WGS) entry which is preliminary data.</text>
</comment>
<keyword evidence="4 13" id="KW-0645">Protease</keyword>
<comment type="cofactor">
    <cofactor evidence="1 11">
        <name>Zn(2+)</name>
        <dbReference type="ChEBI" id="CHEBI:29105"/>
    </cofactor>
</comment>
<evidence type="ECO:0000313" key="14">
    <source>
        <dbReference type="Proteomes" id="UP000176609"/>
    </source>
</evidence>
<evidence type="ECO:0000256" key="9">
    <source>
        <dbReference type="ARBA" id="ARBA00023049"/>
    </source>
</evidence>
<feature type="transmembrane region" description="Helical" evidence="11">
    <location>
        <begin position="109"/>
        <end position="130"/>
    </location>
</feature>
<evidence type="ECO:0000256" key="4">
    <source>
        <dbReference type="ARBA" id="ARBA00022670"/>
    </source>
</evidence>
<comment type="subcellular location">
    <subcellularLocation>
        <location evidence="2">Membrane</location>
        <topology evidence="2">Multi-pass membrane protein</topology>
    </subcellularLocation>
</comment>
<evidence type="ECO:0000256" key="10">
    <source>
        <dbReference type="ARBA" id="ARBA00023136"/>
    </source>
</evidence>
<evidence type="ECO:0000256" key="2">
    <source>
        <dbReference type="ARBA" id="ARBA00004141"/>
    </source>
</evidence>
<dbReference type="InterPro" id="IPR004387">
    <property type="entry name" value="Pept_M50_Zn"/>
</dbReference>
<dbReference type="PANTHER" id="PTHR42837:SF2">
    <property type="entry name" value="MEMBRANE METALLOPROTEASE ARASP2, CHLOROPLASTIC-RELATED"/>
    <property type="match status" value="1"/>
</dbReference>
<evidence type="ECO:0000256" key="3">
    <source>
        <dbReference type="ARBA" id="ARBA00007931"/>
    </source>
</evidence>
<evidence type="ECO:0000256" key="6">
    <source>
        <dbReference type="ARBA" id="ARBA00022801"/>
    </source>
</evidence>
<dbReference type="GO" id="GO:0046872">
    <property type="term" value="F:metal ion binding"/>
    <property type="evidence" value="ECO:0007669"/>
    <property type="project" value="UniProtKB-KW"/>
</dbReference>
<keyword evidence="10 11" id="KW-0472">Membrane</keyword>
<feature type="domain" description="PDZ" evidence="12">
    <location>
        <begin position="122"/>
        <end position="197"/>
    </location>
</feature>
<dbReference type="AlphaFoldDB" id="A0A1F6AQS8"/>
<protein>
    <recommendedName>
        <fullName evidence="11">Zinc metalloprotease</fullName>
        <ecNumber evidence="11">3.4.24.-</ecNumber>
    </recommendedName>
</protein>